<name>A0A369UVH3_9ACTN</name>
<evidence type="ECO:0000313" key="3">
    <source>
        <dbReference type="Proteomes" id="UP000253742"/>
    </source>
</evidence>
<dbReference type="AlphaFoldDB" id="A0A369UVH3"/>
<dbReference type="SUPFAM" id="SSF52096">
    <property type="entry name" value="ClpP/crotonase"/>
    <property type="match status" value="1"/>
</dbReference>
<dbReference type="Gene3D" id="1.10.12.10">
    <property type="entry name" value="Lyase 2-enoyl-coa Hydratase, Chain A, domain 2"/>
    <property type="match status" value="1"/>
</dbReference>
<dbReference type="EMBL" id="QQBH01000041">
    <property type="protein sequence ID" value="RDD84467.1"/>
    <property type="molecule type" value="Genomic_DNA"/>
</dbReference>
<protein>
    <submittedName>
        <fullName evidence="2">Enoyl-CoA hydratase/isomerase family protein</fullName>
    </submittedName>
</protein>
<keyword evidence="2" id="KW-0413">Isomerase</keyword>
<dbReference type="GO" id="GO:0016853">
    <property type="term" value="F:isomerase activity"/>
    <property type="evidence" value="ECO:0007669"/>
    <property type="project" value="UniProtKB-KW"/>
</dbReference>
<dbReference type="PANTHER" id="PTHR43459:SF1">
    <property type="entry name" value="EG:BACN32G11.4 PROTEIN"/>
    <property type="match status" value="1"/>
</dbReference>
<comment type="similarity">
    <text evidence="1">Belongs to the enoyl-CoA hydratase/isomerase family.</text>
</comment>
<dbReference type="RefSeq" id="WP_114533209.1">
    <property type="nucleotide sequence ID" value="NZ_QQBH01000041.1"/>
</dbReference>
<dbReference type="Pfam" id="PF00378">
    <property type="entry name" value="ECH_1"/>
    <property type="match status" value="1"/>
</dbReference>
<evidence type="ECO:0000256" key="1">
    <source>
        <dbReference type="ARBA" id="ARBA00005254"/>
    </source>
</evidence>
<comment type="caution">
    <text evidence="2">The sequence shown here is derived from an EMBL/GenBank/DDBJ whole genome shotgun (WGS) entry which is preliminary data.</text>
</comment>
<dbReference type="CDD" id="cd06558">
    <property type="entry name" value="crotonase-like"/>
    <property type="match status" value="1"/>
</dbReference>
<evidence type="ECO:0000313" key="2">
    <source>
        <dbReference type="EMBL" id="RDD84467.1"/>
    </source>
</evidence>
<gene>
    <name evidence="2" type="ORF">DVZ84_34970</name>
</gene>
<dbReference type="InterPro" id="IPR029045">
    <property type="entry name" value="ClpP/crotonase-like_dom_sf"/>
</dbReference>
<organism evidence="2 3">
    <name type="scientific">Streptomyces parvulus</name>
    <dbReference type="NCBI Taxonomy" id="146923"/>
    <lineage>
        <taxon>Bacteria</taxon>
        <taxon>Bacillati</taxon>
        <taxon>Actinomycetota</taxon>
        <taxon>Actinomycetes</taxon>
        <taxon>Kitasatosporales</taxon>
        <taxon>Streptomycetaceae</taxon>
        <taxon>Streptomyces</taxon>
    </lineage>
</organism>
<dbReference type="Proteomes" id="UP000253742">
    <property type="component" value="Unassembled WGS sequence"/>
</dbReference>
<reference evidence="2 3" key="1">
    <citation type="submission" date="2018-07" db="EMBL/GenBank/DDBJ databases">
        <title>Genome guided investigation of antibiotics producing actinomycetales strain isolated from a Macau mangrove ecosystem.</title>
        <authorList>
            <person name="Hu D."/>
        </authorList>
    </citation>
    <scope>NUCLEOTIDE SEQUENCE [LARGE SCALE GENOMIC DNA]</scope>
    <source>
        <strain evidence="2 3">2297</strain>
    </source>
</reference>
<accession>A0A369UVH3</accession>
<dbReference type="PANTHER" id="PTHR43459">
    <property type="entry name" value="ENOYL-COA HYDRATASE"/>
    <property type="match status" value="1"/>
</dbReference>
<dbReference type="OrthoDB" id="3473569at2"/>
<sequence length="277" mass="29105">MITDPAARFRRIQVTWENGVTHLRLARPERRNAIDLRLAQELLRATLLEPTANSGCVLLTGAGDHFCVGGDLTSFVQSGDLPSHLMEVTSYLHAALSRLAAMPAPLVVAAQGHVAGAGLGLACLADVLLTAEGATYRSAYGALGLTPDASTSHLLPRLVGLRRAQHITLLGQVLSAEDAQSWGLSTETVPAGLLHKRAAQLAQEIAAGPTRAYGQTKRLLRASFARSLAEHLEDESTTLSAAAATTDAMEGIAAFHERRSPRFAPAGPAQAWAGGTA</sequence>
<dbReference type="InterPro" id="IPR001753">
    <property type="entry name" value="Enoyl-CoA_hydra/iso"/>
</dbReference>
<dbReference type="Gene3D" id="3.90.226.10">
    <property type="entry name" value="2-enoyl-CoA Hydratase, Chain A, domain 1"/>
    <property type="match status" value="1"/>
</dbReference>
<proteinExistence type="inferred from homology"/>
<dbReference type="InterPro" id="IPR014748">
    <property type="entry name" value="Enoyl-CoA_hydra_C"/>
</dbReference>